<dbReference type="AlphaFoldDB" id="S9R1V7"/>
<dbReference type="EMBL" id="AOLV01000012">
    <property type="protein sequence ID" value="EPX85882.1"/>
    <property type="molecule type" value="Genomic_DNA"/>
</dbReference>
<dbReference type="HOGENOM" id="CLU_1004315_0_0_5"/>
<organism evidence="2 3">
    <name type="scientific">Rubellimicrobium thermophilum DSM 16684</name>
    <dbReference type="NCBI Taxonomy" id="1123069"/>
    <lineage>
        <taxon>Bacteria</taxon>
        <taxon>Pseudomonadati</taxon>
        <taxon>Pseudomonadota</taxon>
        <taxon>Alphaproteobacteria</taxon>
        <taxon>Rhodobacterales</taxon>
        <taxon>Roseobacteraceae</taxon>
        <taxon>Rubellimicrobium</taxon>
    </lineage>
</organism>
<feature type="compositionally biased region" description="Basic and acidic residues" evidence="1">
    <location>
        <begin position="111"/>
        <end position="127"/>
    </location>
</feature>
<feature type="region of interest" description="Disordered" evidence="1">
    <location>
        <begin position="245"/>
        <end position="277"/>
    </location>
</feature>
<accession>S9R1V7</accession>
<proteinExistence type="predicted"/>
<feature type="compositionally biased region" description="Low complexity" evidence="1">
    <location>
        <begin position="245"/>
        <end position="255"/>
    </location>
</feature>
<dbReference type="Proteomes" id="UP000015346">
    <property type="component" value="Unassembled WGS sequence"/>
</dbReference>
<name>S9R1V7_9RHOB</name>
<feature type="region of interest" description="Disordered" evidence="1">
    <location>
        <begin position="1"/>
        <end position="130"/>
    </location>
</feature>
<gene>
    <name evidence="2" type="ORF">ruthe_01603</name>
</gene>
<evidence type="ECO:0000313" key="2">
    <source>
        <dbReference type="EMBL" id="EPX85882.1"/>
    </source>
</evidence>
<evidence type="ECO:0000313" key="3">
    <source>
        <dbReference type="Proteomes" id="UP000015346"/>
    </source>
</evidence>
<feature type="compositionally biased region" description="Low complexity" evidence="1">
    <location>
        <begin position="206"/>
        <end position="221"/>
    </location>
</feature>
<sequence>MTAVPTPAAAARSDRGEGALGMVTQDTQDAGAGFRHPPGRAGTEAEDMARRRSLGQTGGARGQPHHRRQRRQRVIRRPSEEFAHPRAQGRRVEHASHRPQPCLGHVARAAAPDDSHDPSRPQRHLDEGTGGAAALGRAVVEQTVERAERQHRDPFAGGEAGFLGRGERRPERRRRCGGLGGRRGRDGLRRRLLPRGGYPARRDRPPSGAGRATARGRASCGAGWPCRWRSLLAADGSCYVPSTAAARAPAPLASAPRPPGSALPDEYGPLPRARTLG</sequence>
<comment type="caution">
    <text evidence="2">The sequence shown here is derived from an EMBL/GenBank/DDBJ whole genome shotgun (WGS) entry which is preliminary data.</text>
</comment>
<keyword evidence="3" id="KW-1185">Reference proteome</keyword>
<feature type="region of interest" description="Disordered" evidence="1">
    <location>
        <begin position="146"/>
        <end position="221"/>
    </location>
</feature>
<protein>
    <submittedName>
        <fullName evidence="2">Uncharacterized protein</fullName>
    </submittedName>
</protein>
<feature type="compositionally biased region" description="Basic and acidic residues" evidence="1">
    <location>
        <begin position="77"/>
        <end position="96"/>
    </location>
</feature>
<dbReference type="STRING" id="1123069.ruthe_01603"/>
<reference evidence="2 3" key="1">
    <citation type="journal article" date="2013" name="Stand. Genomic Sci.">
        <title>Genome sequence of the reddish-pigmented Rubellimicrobium thermophilum type strain (DSM 16684(T)), a member of the Roseobacter clade.</title>
        <authorList>
            <person name="Fiebig A."/>
            <person name="Riedel T."/>
            <person name="Gronow S."/>
            <person name="Petersen J."/>
            <person name="Klenk H.P."/>
            <person name="Goker M."/>
        </authorList>
    </citation>
    <scope>NUCLEOTIDE SEQUENCE [LARGE SCALE GENOMIC DNA]</scope>
    <source>
        <strain evidence="2 3">DSM 16684</strain>
    </source>
</reference>
<evidence type="ECO:0000256" key="1">
    <source>
        <dbReference type="SAM" id="MobiDB-lite"/>
    </source>
</evidence>
<feature type="compositionally biased region" description="Basic residues" evidence="1">
    <location>
        <begin position="63"/>
        <end position="76"/>
    </location>
</feature>